<evidence type="ECO:0000313" key="1">
    <source>
        <dbReference type="EMBL" id="KAG2255566.1"/>
    </source>
</evidence>
<reference evidence="1 2" key="1">
    <citation type="submission" date="2020-02" db="EMBL/GenBank/DDBJ databases">
        <authorList>
            <person name="Ma Q."/>
            <person name="Huang Y."/>
            <person name="Song X."/>
            <person name="Pei D."/>
        </authorList>
    </citation>
    <scope>NUCLEOTIDE SEQUENCE [LARGE SCALE GENOMIC DNA]</scope>
    <source>
        <strain evidence="1">Sxm20200214</strain>
        <tissue evidence="1">Leaf</tissue>
    </source>
</reference>
<dbReference type="EMBL" id="JAAMPC010000015">
    <property type="protein sequence ID" value="KAG2255566.1"/>
    <property type="molecule type" value="Genomic_DNA"/>
</dbReference>
<organism evidence="1 2">
    <name type="scientific">Brassica carinata</name>
    <name type="common">Ethiopian mustard</name>
    <name type="synonym">Abyssinian cabbage</name>
    <dbReference type="NCBI Taxonomy" id="52824"/>
    <lineage>
        <taxon>Eukaryota</taxon>
        <taxon>Viridiplantae</taxon>
        <taxon>Streptophyta</taxon>
        <taxon>Embryophyta</taxon>
        <taxon>Tracheophyta</taxon>
        <taxon>Spermatophyta</taxon>
        <taxon>Magnoliopsida</taxon>
        <taxon>eudicotyledons</taxon>
        <taxon>Gunneridae</taxon>
        <taxon>Pentapetalae</taxon>
        <taxon>rosids</taxon>
        <taxon>malvids</taxon>
        <taxon>Brassicales</taxon>
        <taxon>Brassicaceae</taxon>
        <taxon>Brassiceae</taxon>
        <taxon>Brassica</taxon>
    </lineage>
</organism>
<gene>
    <name evidence="1" type="ORF">Bca52824_074860</name>
</gene>
<proteinExistence type="predicted"/>
<evidence type="ECO:0000313" key="2">
    <source>
        <dbReference type="Proteomes" id="UP000886595"/>
    </source>
</evidence>
<protein>
    <submittedName>
        <fullName evidence="1">Uncharacterized protein</fullName>
    </submittedName>
</protein>
<accession>A0A8X7PP95</accession>
<dbReference type="Proteomes" id="UP000886595">
    <property type="component" value="Unassembled WGS sequence"/>
</dbReference>
<name>A0A8X7PP95_BRACI</name>
<comment type="caution">
    <text evidence="1">The sequence shown here is derived from an EMBL/GenBank/DDBJ whole genome shotgun (WGS) entry which is preliminary data.</text>
</comment>
<sequence>MIVPSSTLLFRSLRTSFGEGSSQNGPFFSTFYQEGSKALDSSNRPTLAADTEATPNLTTRIPSKLQQLCRIRALGREKMSILAT</sequence>
<dbReference type="AlphaFoldDB" id="A0A8X7PP95"/>
<keyword evidence="2" id="KW-1185">Reference proteome</keyword>